<organism evidence="3 4">
    <name type="scientific">Polypedilum vanderplanki</name>
    <name type="common">Sleeping chironomid midge</name>
    <dbReference type="NCBI Taxonomy" id="319348"/>
    <lineage>
        <taxon>Eukaryota</taxon>
        <taxon>Metazoa</taxon>
        <taxon>Ecdysozoa</taxon>
        <taxon>Arthropoda</taxon>
        <taxon>Hexapoda</taxon>
        <taxon>Insecta</taxon>
        <taxon>Pterygota</taxon>
        <taxon>Neoptera</taxon>
        <taxon>Endopterygota</taxon>
        <taxon>Diptera</taxon>
        <taxon>Nematocera</taxon>
        <taxon>Chironomoidea</taxon>
        <taxon>Chironomidae</taxon>
        <taxon>Chironominae</taxon>
        <taxon>Polypedilum</taxon>
        <taxon>Polypedilum</taxon>
    </lineage>
</organism>
<proteinExistence type="predicted"/>
<dbReference type="GO" id="GO:0042393">
    <property type="term" value="F:histone binding"/>
    <property type="evidence" value="ECO:0007669"/>
    <property type="project" value="TreeGrafter"/>
</dbReference>
<keyword evidence="1" id="KW-0226">DNA condensation</keyword>
<dbReference type="Gene3D" id="1.25.10.10">
    <property type="entry name" value="Leucine-rich Repeat Variant"/>
    <property type="match status" value="1"/>
</dbReference>
<sequence length="1193" mass="138561">MEQQKNVNRLRFDSFELSDSEISQISLMNTILELQNFFPEKAEDFDKINEFIESVSEVESTSDDFKKLSVYNIKFMKKIRKDMQCTETLKLIRSLLEEKNSDEIVNWNLIVNSGKFDVSCYLTFVYYLIKLFEIDQNDKINKDLSFNAGRTYICLLSLPGAKTCMVWDRDLIMEYFKLLNIHVKFTSNDHYLELQIIQMLNEIKNVFNIVCLNDQEDVQEKYIDTICSLLEYYLRSNGHSAIETIMVCYDNLESLCLRPLPDHDVENIMYLIFCRSVELHFITSKKRQTLKAKHGEAISDFFLYLLSIYSIKTKNILLKFIKSLLSNPAHKYEREKFLKLLDVAAKYELAIYWKCNESIIEYLKKLSMSADSRHRLNCVEFCQKMLLIDTMHDSSIDLNLTTEVPREVDIIKILFERINDKQDNVKLKALTALKAGIVNGNDFAKKIFHLVFEKSKNDNPEILNSLGEDVENFQHTLLSLLQYSNATYIKKTCLEILIHNCNNLIDNEIFIDIIITLTDDPSYLVKIQLLELVNMLIKNNPKNNNAIELWIEVLINLMRDNDNKIVDAAIKALIGIFEKIESFENTVTDDHILPWTIIKIILTKRKRGLLKNAIDAASNNFLTQEKLRSIETHIFTSNHRTEAWCILSLIAKKIKSNNPDLIIKIFLDHITERNYETNDFHLILEVIRNWIETFSINSRAQMASVMTDVLKNGDCPISMVSHLYEICTLTRSTLNNIEDNEQFALRINTIAKKFVLENFQTFHLSEIDEKMLSYILIYCESNTDLSLRPDKKIIDLFFDFLKKILKNELTVSAQYDTPRKLNIIVVCLTRFAIRDNELAAELAPELASLLRKSVVVSVIKNTIQCLNDLCKKHTSTVAPVFREIIYKLHSKSEEIRLCALTNIYDLVMQDFIKMKGRVLINLLACIVDKNELIQLKSQAAILSYTNDKNPNLLYTCFIEAVFLFNNFIQADNFGVFPLDEIDQSLLLLNGDDKRGQRRELYQFFIQNIYDLNEIHLLLLLKQIILMKDRLDKKKYKNNVCGINAFKDVLYVFKLICEKQGESKMKLNKGGENGGADEEYEEEQVAQTSENAQKAGKKNKNQLTMNDAIQVVEKVLQIYPSFVKLIIEYDQSLKSSIDELTKSISINFASLIEYSKDDFWKNGKEIGEKSSNKGKKRKRRTIESDDDDNDSDDI</sequence>
<dbReference type="SUPFAM" id="SSF48371">
    <property type="entry name" value="ARM repeat"/>
    <property type="match status" value="1"/>
</dbReference>
<dbReference type="GO" id="GO:0000779">
    <property type="term" value="C:condensed chromosome, centromeric region"/>
    <property type="evidence" value="ECO:0007669"/>
    <property type="project" value="TreeGrafter"/>
</dbReference>
<accession>A0A9J6BP94</accession>
<dbReference type="PANTHER" id="PTHR14222:SF1">
    <property type="entry name" value="CONDENSIN-2 COMPLEX SUBUNIT D3"/>
    <property type="match status" value="1"/>
</dbReference>
<dbReference type="GO" id="GO:0007076">
    <property type="term" value="P:mitotic chromosome condensation"/>
    <property type="evidence" value="ECO:0007669"/>
    <property type="project" value="InterPro"/>
</dbReference>
<keyword evidence="4" id="KW-1185">Reference proteome</keyword>
<name>A0A9J6BP94_POLVA</name>
<dbReference type="InterPro" id="IPR011989">
    <property type="entry name" value="ARM-like"/>
</dbReference>
<dbReference type="Proteomes" id="UP001107558">
    <property type="component" value="Chromosome 3"/>
</dbReference>
<reference evidence="3" key="1">
    <citation type="submission" date="2021-03" db="EMBL/GenBank/DDBJ databases">
        <title>Chromosome level genome of the anhydrobiotic midge Polypedilum vanderplanki.</title>
        <authorList>
            <person name="Yoshida Y."/>
            <person name="Kikawada T."/>
            <person name="Gusev O."/>
        </authorList>
    </citation>
    <scope>NUCLEOTIDE SEQUENCE</scope>
    <source>
        <strain evidence="3">NIAS01</strain>
        <tissue evidence="3">Whole body or cell culture</tissue>
    </source>
</reference>
<dbReference type="AlphaFoldDB" id="A0A9J6BP94"/>
<comment type="caution">
    <text evidence="3">The sequence shown here is derived from an EMBL/GenBank/DDBJ whole genome shotgun (WGS) entry which is preliminary data.</text>
</comment>
<dbReference type="GO" id="GO:0000796">
    <property type="term" value="C:condensin complex"/>
    <property type="evidence" value="ECO:0007669"/>
    <property type="project" value="TreeGrafter"/>
</dbReference>
<feature type="region of interest" description="Disordered" evidence="2">
    <location>
        <begin position="1161"/>
        <end position="1193"/>
    </location>
</feature>
<evidence type="ECO:0000313" key="3">
    <source>
        <dbReference type="EMBL" id="KAG5671536.1"/>
    </source>
</evidence>
<dbReference type="InterPro" id="IPR016024">
    <property type="entry name" value="ARM-type_fold"/>
</dbReference>
<dbReference type="GO" id="GO:0010032">
    <property type="term" value="P:meiotic chromosome condensation"/>
    <property type="evidence" value="ECO:0007669"/>
    <property type="project" value="TreeGrafter"/>
</dbReference>
<feature type="region of interest" description="Disordered" evidence="2">
    <location>
        <begin position="1066"/>
        <end position="1099"/>
    </location>
</feature>
<evidence type="ECO:0000256" key="1">
    <source>
        <dbReference type="ARBA" id="ARBA00023067"/>
    </source>
</evidence>
<gene>
    <name evidence="3" type="ORF">PVAND_001729</name>
</gene>
<evidence type="ECO:0000256" key="2">
    <source>
        <dbReference type="SAM" id="MobiDB-lite"/>
    </source>
</evidence>
<feature type="compositionally biased region" description="Acidic residues" evidence="2">
    <location>
        <begin position="1183"/>
        <end position="1193"/>
    </location>
</feature>
<dbReference type="EMBL" id="JADBJN010000003">
    <property type="protein sequence ID" value="KAG5671536.1"/>
    <property type="molecule type" value="Genomic_DNA"/>
</dbReference>
<feature type="compositionally biased region" description="Basic and acidic residues" evidence="2">
    <location>
        <begin position="1161"/>
        <end position="1170"/>
    </location>
</feature>
<evidence type="ECO:0008006" key="5">
    <source>
        <dbReference type="Google" id="ProtNLM"/>
    </source>
</evidence>
<feature type="compositionally biased region" description="Acidic residues" evidence="2">
    <location>
        <begin position="1074"/>
        <end position="1083"/>
    </location>
</feature>
<evidence type="ECO:0000313" key="4">
    <source>
        <dbReference type="Proteomes" id="UP001107558"/>
    </source>
</evidence>
<dbReference type="OrthoDB" id="10263978at2759"/>
<dbReference type="InterPro" id="IPR026971">
    <property type="entry name" value="CND1/NCAPD3"/>
</dbReference>
<dbReference type="PANTHER" id="PTHR14222">
    <property type="entry name" value="CONDENSIN"/>
    <property type="match status" value="1"/>
</dbReference>
<protein>
    <recommendedName>
        <fullName evidence="5">Condensin complex subunit 1 C-terminal domain-containing protein</fullName>
    </recommendedName>
</protein>